<keyword evidence="2" id="KW-1133">Transmembrane helix</keyword>
<feature type="transmembrane region" description="Helical" evidence="2">
    <location>
        <begin position="148"/>
        <end position="171"/>
    </location>
</feature>
<evidence type="ECO:0000313" key="3">
    <source>
        <dbReference type="EMBL" id="KAJ3177257.1"/>
    </source>
</evidence>
<feature type="region of interest" description="Disordered" evidence="1">
    <location>
        <begin position="505"/>
        <end position="573"/>
    </location>
</feature>
<feature type="compositionally biased region" description="Basic residues" evidence="1">
    <location>
        <begin position="559"/>
        <end position="573"/>
    </location>
</feature>
<comment type="caution">
    <text evidence="3">The sequence shown here is derived from an EMBL/GenBank/DDBJ whole genome shotgun (WGS) entry which is preliminary data.</text>
</comment>
<feature type="compositionally biased region" description="Basic and acidic residues" evidence="1">
    <location>
        <begin position="301"/>
        <end position="311"/>
    </location>
</feature>
<dbReference type="AlphaFoldDB" id="A0AAD5XPU1"/>
<feature type="transmembrane region" description="Helical" evidence="2">
    <location>
        <begin position="115"/>
        <end position="133"/>
    </location>
</feature>
<dbReference type="Proteomes" id="UP001212152">
    <property type="component" value="Unassembled WGS sequence"/>
</dbReference>
<feature type="transmembrane region" description="Helical" evidence="2">
    <location>
        <begin position="27"/>
        <end position="46"/>
    </location>
</feature>
<feature type="transmembrane region" description="Helical" evidence="2">
    <location>
        <begin position="192"/>
        <end position="211"/>
    </location>
</feature>
<accession>A0AAD5XPU1</accession>
<organism evidence="3 4">
    <name type="scientific">Geranomyces variabilis</name>
    <dbReference type="NCBI Taxonomy" id="109894"/>
    <lineage>
        <taxon>Eukaryota</taxon>
        <taxon>Fungi</taxon>
        <taxon>Fungi incertae sedis</taxon>
        <taxon>Chytridiomycota</taxon>
        <taxon>Chytridiomycota incertae sedis</taxon>
        <taxon>Chytridiomycetes</taxon>
        <taxon>Spizellomycetales</taxon>
        <taxon>Powellomycetaceae</taxon>
        <taxon>Geranomyces</taxon>
    </lineage>
</organism>
<evidence type="ECO:0000256" key="2">
    <source>
        <dbReference type="SAM" id="Phobius"/>
    </source>
</evidence>
<feature type="compositionally biased region" description="Basic and acidic residues" evidence="1">
    <location>
        <begin position="430"/>
        <end position="449"/>
    </location>
</feature>
<name>A0AAD5XPU1_9FUNG</name>
<gene>
    <name evidence="3" type="ORF">HDU87_004508</name>
</gene>
<keyword evidence="2" id="KW-0812">Transmembrane</keyword>
<dbReference type="EMBL" id="JADGJQ010000034">
    <property type="protein sequence ID" value="KAJ3177257.1"/>
    <property type="molecule type" value="Genomic_DNA"/>
</dbReference>
<feature type="compositionally biased region" description="Polar residues" evidence="1">
    <location>
        <begin position="521"/>
        <end position="536"/>
    </location>
</feature>
<proteinExistence type="predicted"/>
<sequence length="573" mass="61200">MEDLRANFLFCPTPIYFSDFGVLSPCFLRILIPSVLLAYLAVAWVVKTFLTGKFTSSAEDSGYVRLEHEEYAGETQHLLSEDVEETLPGRVARKIIGHIPNPKAVLDKSLVDVKVIIHLLIFEIFIVLAAFWFKADEKTPLAHHEYPYYAGLWMLAIVPWLLHAHMLSLASKSGPITDFLQRGGHDSRNIKGFWVLAFALTLIELQHFAVYRKHYMTIGSDSPYAWAALLVASPIIRGFGLLPLVVNVLFLELGAAKPEHNPAFDIESGVPGAAAPVEYEHDVARRQQVLGSRPPATHSPVRGDRAVHVPIDEPSPQRSQNGDSLRSEFETILAAARAARQPAPATENSEPATRTVKPESSSASAKSASATGVVPPAGSTKTAGKGEAVYAKPSAFAANDEVRLDSPKNAPVKPTPASGWSIPQSSVQKDTSKPADTKPSNDKKAKSAEPKPQQIDTPSPVAPKASSADVPAAPFPKAEAQKADLKTAVQDVPAPATSTVAGIVADAPASGGPSTLLRHLSTAQSTESLNSTASTNADEDDDDESPDAKPAGAGDGGAAKKKKKNKKKKKGKK</sequence>
<evidence type="ECO:0000313" key="4">
    <source>
        <dbReference type="Proteomes" id="UP001212152"/>
    </source>
</evidence>
<feature type="compositionally biased region" description="Low complexity" evidence="1">
    <location>
        <begin position="360"/>
        <end position="370"/>
    </location>
</feature>
<keyword evidence="4" id="KW-1185">Reference proteome</keyword>
<reference evidence="3" key="1">
    <citation type="submission" date="2020-05" db="EMBL/GenBank/DDBJ databases">
        <title>Phylogenomic resolution of chytrid fungi.</title>
        <authorList>
            <person name="Stajich J.E."/>
            <person name="Amses K."/>
            <person name="Simmons R."/>
            <person name="Seto K."/>
            <person name="Myers J."/>
            <person name="Bonds A."/>
            <person name="Quandt C.A."/>
            <person name="Barry K."/>
            <person name="Liu P."/>
            <person name="Grigoriev I."/>
            <person name="Longcore J.E."/>
            <person name="James T.Y."/>
        </authorList>
    </citation>
    <scope>NUCLEOTIDE SEQUENCE</scope>
    <source>
        <strain evidence="3">JEL0379</strain>
    </source>
</reference>
<feature type="region of interest" description="Disordered" evidence="1">
    <location>
        <begin position="290"/>
        <end position="490"/>
    </location>
</feature>
<evidence type="ECO:0000256" key="1">
    <source>
        <dbReference type="SAM" id="MobiDB-lite"/>
    </source>
</evidence>
<feature type="compositionally biased region" description="Low complexity" evidence="1">
    <location>
        <begin position="334"/>
        <end position="345"/>
    </location>
</feature>
<keyword evidence="2" id="KW-0472">Membrane</keyword>
<protein>
    <submittedName>
        <fullName evidence="3">Uncharacterized protein</fullName>
    </submittedName>
</protein>
<feature type="transmembrane region" description="Helical" evidence="2">
    <location>
        <begin position="223"/>
        <end position="250"/>
    </location>
</feature>